<dbReference type="InterPro" id="IPR000601">
    <property type="entry name" value="PKD_dom"/>
</dbReference>
<evidence type="ECO:0000313" key="2">
    <source>
        <dbReference type="EMBL" id="MCG2462406.1"/>
    </source>
</evidence>
<dbReference type="InterPro" id="IPR013783">
    <property type="entry name" value="Ig-like_fold"/>
</dbReference>
<keyword evidence="3" id="KW-1185">Reference proteome</keyword>
<evidence type="ECO:0000313" key="3">
    <source>
        <dbReference type="Proteomes" id="UP001200642"/>
    </source>
</evidence>
<name>A0AAE3JQR0_9FLAO</name>
<dbReference type="PROSITE" id="PS50093">
    <property type="entry name" value="PKD"/>
    <property type="match status" value="1"/>
</dbReference>
<gene>
    <name evidence="2" type="ORF">K8352_16715</name>
</gene>
<dbReference type="Proteomes" id="UP001200642">
    <property type="component" value="Unassembled WGS sequence"/>
</dbReference>
<protein>
    <submittedName>
        <fullName evidence="2">PKD domain-containing protein</fullName>
    </submittedName>
</protein>
<feature type="domain" description="PKD" evidence="1">
    <location>
        <begin position="49"/>
        <end position="127"/>
    </location>
</feature>
<reference evidence="2" key="1">
    <citation type="submission" date="2023-02" db="EMBL/GenBank/DDBJ databases">
        <title>Genome of Flavobacteriaceae gen. nov. sp. strain F89.</title>
        <authorList>
            <person name="Wang Y."/>
        </authorList>
    </citation>
    <scope>NUCLEOTIDE SEQUENCE</scope>
    <source>
        <strain evidence="2">F89</strain>
    </source>
</reference>
<sequence length="294" mass="31242">MKNILKMSNSFQIRVWMGSISMALTLLVSCDPSISGFEYDLPAANSRADLTPPQASFSASVTDDYLTYTFANTSTSATDYVWDFGDGNSSTDFDASNTFPGEGKYTVTLTASDKHNVTSTFSQDIDIVKLEVPQAIVPDILNPSFDEPGDNGKYTTPWVDNNLGKTMQISTSSSFVGGKSAKFPNADTDPRVGYQSGIAVTPNTDYIISYNYSIETGDPSSITVAILGGTVIDMSEVAGATIKSFTGTTQAGKTPFETVTISFNSGANSSISILITNTGTATGYVEEFTAAVKE</sequence>
<dbReference type="CDD" id="cd00146">
    <property type="entry name" value="PKD"/>
    <property type="match status" value="1"/>
</dbReference>
<accession>A0AAE3JQR0</accession>
<dbReference type="Gene3D" id="2.60.40.10">
    <property type="entry name" value="Immunoglobulins"/>
    <property type="match status" value="1"/>
</dbReference>
<evidence type="ECO:0000259" key="1">
    <source>
        <dbReference type="PROSITE" id="PS50093"/>
    </source>
</evidence>
<comment type="caution">
    <text evidence="2">The sequence shown here is derived from an EMBL/GenBank/DDBJ whole genome shotgun (WGS) entry which is preliminary data.</text>
</comment>
<dbReference type="Pfam" id="PF18911">
    <property type="entry name" value="PKD_4"/>
    <property type="match status" value="1"/>
</dbReference>
<dbReference type="SMART" id="SM00089">
    <property type="entry name" value="PKD"/>
    <property type="match status" value="1"/>
</dbReference>
<dbReference type="InterPro" id="IPR035986">
    <property type="entry name" value="PKD_dom_sf"/>
</dbReference>
<dbReference type="AlphaFoldDB" id="A0AAE3JQR0"/>
<dbReference type="RefSeq" id="WP_317903544.1">
    <property type="nucleotide sequence ID" value="NZ_JAIRBC010000031.1"/>
</dbReference>
<organism evidence="2 3">
    <name type="scientific">Cerina litoralis</name>
    <dbReference type="NCBI Taxonomy" id="2874477"/>
    <lineage>
        <taxon>Bacteria</taxon>
        <taxon>Pseudomonadati</taxon>
        <taxon>Bacteroidota</taxon>
        <taxon>Flavobacteriia</taxon>
        <taxon>Flavobacteriales</taxon>
        <taxon>Flavobacteriaceae</taxon>
        <taxon>Cerina</taxon>
    </lineage>
</organism>
<dbReference type="SUPFAM" id="SSF49299">
    <property type="entry name" value="PKD domain"/>
    <property type="match status" value="1"/>
</dbReference>
<proteinExistence type="predicted"/>
<dbReference type="Gene3D" id="2.60.120.260">
    <property type="entry name" value="Galactose-binding domain-like"/>
    <property type="match status" value="1"/>
</dbReference>
<dbReference type="EMBL" id="JAIRBC010000031">
    <property type="protein sequence ID" value="MCG2462406.1"/>
    <property type="molecule type" value="Genomic_DNA"/>
</dbReference>
<dbReference type="PROSITE" id="PS51257">
    <property type="entry name" value="PROKAR_LIPOPROTEIN"/>
    <property type="match status" value="1"/>
</dbReference>
<dbReference type="InterPro" id="IPR022409">
    <property type="entry name" value="PKD/Chitinase_dom"/>
</dbReference>